<dbReference type="InterPro" id="IPR000172">
    <property type="entry name" value="GMC_OxRdtase_N"/>
</dbReference>
<dbReference type="Gene3D" id="3.30.560.10">
    <property type="entry name" value="Glucose Oxidase, domain 3"/>
    <property type="match status" value="1"/>
</dbReference>
<evidence type="ECO:0000313" key="6">
    <source>
        <dbReference type="Proteomes" id="UP001610563"/>
    </source>
</evidence>
<dbReference type="SUPFAM" id="SSF54373">
    <property type="entry name" value="FAD-linked reductases, C-terminal domain"/>
    <property type="match status" value="1"/>
</dbReference>
<feature type="signal peptide" evidence="3">
    <location>
        <begin position="1"/>
        <end position="20"/>
    </location>
</feature>
<feature type="chain" id="PRO_5045793772" description="Glucose-methanol-choline oxidoreductase N-terminal domain-containing protein" evidence="3">
    <location>
        <begin position="21"/>
        <end position="599"/>
    </location>
</feature>
<keyword evidence="6" id="KW-1185">Reference proteome</keyword>
<dbReference type="EMBL" id="JBFTWV010000174">
    <property type="protein sequence ID" value="KAL2784586.1"/>
    <property type="molecule type" value="Genomic_DNA"/>
</dbReference>
<dbReference type="Pfam" id="PF00732">
    <property type="entry name" value="GMC_oxred_N"/>
    <property type="match status" value="1"/>
</dbReference>
<name>A0ABR4FMT4_9EURO</name>
<dbReference type="InterPro" id="IPR007867">
    <property type="entry name" value="GMC_OxRtase_C"/>
</dbReference>
<comment type="caution">
    <text evidence="5">The sequence shown here is derived from an EMBL/GenBank/DDBJ whole genome shotgun (WGS) entry which is preliminary data.</text>
</comment>
<dbReference type="InterPro" id="IPR012132">
    <property type="entry name" value="GMC_OxRdtase"/>
</dbReference>
<dbReference type="PROSITE" id="PS00624">
    <property type="entry name" value="GMC_OXRED_2"/>
    <property type="match status" value="1"/>
</dbReference>
<evidence type="ECO:0000256" key="2">
    <source>
        <dbReference type="ARBA" id="ARBA00023180"/>
    </source>
</evidence>
<keyword evidence="3" id="KW-0732">Signal</keyword>
<reference evidence="5 6" key="1">
    <citation type="submission" date="2024-07" db="EMBL/GenBank/DDBJ databases">
        <title>Section-level genome sequencing and comparative genomics of Aspergillus sections Usti and Cavernicolus.</title>
        <authorList>
            <consortium name="Lawrence Berkeley National Laboratory"/>
            <person name="Nybo J.L."/>
            <person name="Vesth T.C."/>
            <person name="Theobald S."/>
            <person name="Frisvad J.C."/>
            <person name="Larsen T.O."/>
            <person name="Kjaerboelling I."/>
            <person name="Rothschild-Mancinelli K."/>
            <person name="Lyhne E.K."/>
            <person name="Kogle M.E."/>
            <person name="Barry K."/>
            <person name="Clum A."/>
            <person name="Na H."/>
            <person name="Ledsgaard L."/>
            <person name="Lin J."/>
            <person name="Lipzen A."/>
            <person name="Kuo A."/>
            <person name="Riley R."/>
            <person name="Mondo S."/>
            <person name="Labutti K."/>
            <person name="Haridas S."/>
            <person name="Pangalinan J."/>
            <person name="Salamov A.A."/>
            <person name="Simmons B.A."/>
            <person name="Magnuson J.K."/>
            <person name="Chen J."/>
            <person name="Drula E."/>
            <person name="Henrissat B."/>
            <person name="Wiebenga A."/>
            <person name="Lubbers R.J."/>
            <person name="Gomes A.C."/>
            <person name="Makela M.R."/>
            <person name="Stajich J."/>
            <person name="Grigoriev I.V."/>
            <person name="Mortensen U.H."/>
            <person name="De Vries R.P."/>
            <person name="Baker S.E."/>
            <person name="Andersen M.R."/>
        </authorList>
    </citation>
    <scope>NUCLEOTIDE SEQUENCE [LARGE SCALE GENOMIC DNA]</scope>
    <source>
        <strain evidence="5 6">CBS 209.92</strain>
    </source>
</reference>
<dbReference type="PIRSF" id="PIRSF000137">
    <property type="entry name" value="Alcohol_oxidase"/>
    <property type="match status" value="1"/>
</dbReference>
<dbReference type="Gene3D" id="3.50.50.60">
    <property type="entry name" value="FAD/NAD(P)-binding domain"/>
    <property type="match status" value="1"/>
</dbReference>
<evidence type="ECO:0000313" key="5">
    <source>
        <dbReference type="EMBL" id="KAL2784586.1"/>
    </source>
</evidence>
<sequence length="599" mass="64943">MSRLTLSSLTLLLSTPLALAWGSTFDYVVVGGGTAGATLATRLAQGSQSVALIEAGTHYESSWALAAIPGADVLPVGSDPNTHLDADWGFVTTPQQHAADREIHFARGKGLGGSSGFNFMVYQRPTRESMVQWAEAVGDDTYTFDNALPFYKRSTNFTPPDTQARLANATVKYNAGSFEASGGPLEISYPDYAMSFSTWMKLGMDAIGLPESGDFNNGEVNGYQYCASTIRASDQTRSTSASSFLKLEDLKTLKVFDKTLAKRILFDDQKNAVGVEVAGQLGFLSNITAKKEVIISAGAFQSPQLLMVSGVGPKDQLEAHGIPVIAERPGVGQNLWDHPFFAPSYRVNVETFTRLANDFGYLASRALDFLLKHSGPLTNPVADFIAWEKIPANFRSNFSSETQDSLANFPSDWPEVEYMSGAGYVGNFSNLLATQPKDGYQYASMLGVLITPTSRGNITLSSADTSDSPLINPNWLSTRSDQELAIALFKRIRAAFTSEAMKPIVIGDEYNPGVNVQSDEQILGWIRENVMTLWHPACTCKMGVKSDEMAVVDNKAKVFGVKRLRVVDASAFPFLPPGHPQSAVYMLAEKIAEDILSSS</sequence>
<gene>
    <name evidence="5" type="ORF">BJX66DRAFT_343890</name>
</gene>
<dbReference type="PANTHER" id="PTHR11552">
    <property type="entry name" value="GLUCOSE-METHANOL-CHOLINE GMC OXIDOREDUCTASE"/>
    <property type="match status" value="1"/>
</dbReference>
<keyword evidence="2" id="KW-0325">Glycoprotein</keyword>
<dbReference type="PANTHER" id="PTHR11552:SF138">
    <property type="entry name" value="DEHYDROGENASE PKFF-RELATED"/>
    <property type="match status" value="1"/>
</dbReference>
<evidence type="ECO:0000259" key="4">
    <source>
        <dbReference type="PROSITE" id="PS00624"/>
    </source>
</evidence>
<evidence type="ECO:0000256" key="3">
    <source>
        <dbReference type="SAM" id="SignalP"/>
    </source>
</evidence>
<feature type="domain" description="Glucose-methanol-choline oxidoreductase N-terminal" evidence="4">
    <location>
        <begin position="298"/>
        <end position="312"/>
    </location>
</feature>
<proteinExistence type="inferred from homology"/>
<dbReference type="InterPro" id="IPR036188">
    <property type="entry name" value="FAD/NAD-bd_sf"/>
</dbReference>
<accession>A0ABR4FMT4</accession>
<evidence type="ECO:0000256" key="1">
    <source>
        <dbReference type="ARBA" id="ARBA00010790"/>
    </source>
</evidence>
<protein>
    <recommendedName>
        <fullName evidence="4">Glucose-methanol-choline oxidoreductase N-terminal domain-containing protein</fullName>
    </recommendedName>
</protein>
<organism evidence="5 6">
    <name type="scientific">Aspergillus keveii</name>
    <dbReference type="NCBI Taxonomy" id="714993"/>
    <lineage>
        <taxon>Eukaryota</taxon>
        <taxon>Fungi</taxon>
        <taxon>Dikarya</taxon>
        <taxon>Ascomycota</taxon>
        <taxon>Pezizomycotina</taxon>
        <taxon>Eurotiomycetes</taxon>
        <taxon>Eurotiomycetidae</taxon>
        <taxon>Eurotiales</taxon>
        <taxon>Aspergillaceae</taxon>
        <taxon>Aspergillus</taxon>
        <taxon>Aspergillus subgen. Nidulantes</taxon>
    </lineage>
</organism>
<dbReference type="SUPFAM" id="SSF51905">
    <property type="entry name" value="FAD/NAD(P)-binding domain"/>
    <property type="match status" value="1"/>
</dbReference>
<dbReference type="Pfam" id="PF05199">
    <property type="entry name" value="GMC_oxred_C"/>
    <property type="match status" value="1"/>
</dbReference>
<comment type="similarity">
    <text evidence="1">Belongs to the GMC oxidoreductase family.</text>
</comment>
<dbReference type="Proteomes" id="UP001610563">
    <property type="component" value="Unassembled WGS sequence"/>
</dbReference>